<sequence length="112" mass="11713">MSRNRGQLSLLGGACRGGGSAAGSHPGTPAVTRPVEDGNCVTGLAEEPRVGKAGESEVREGGCWCYLASGGERERLPGSVTRRGDLLRERDMCSDGESVGAAEWLRERGLLL</sequence>
<evidence type="ECO:0000256" key="1">
    <source>
        <dbReference type="SAM" id="MobiDB-lite"/>
    </source>
</evidence>
<evidence type="ECO:0000313" key="2">
    <source>
        <dbReference type="EMBL" id="MPD04765.1"/>
    </source>
</evidence>
<comment type="caution">
    <text evidence="2">The sequence shown here is derived from an EMBL/GenBank/DDBJ whole genome shotgun (WGS) entry which is preliminary data.</text>
</comment>
<dbReference type="Proteomes" id="UP000324222">
    <property type="component" value="Unassembled WGS sequence"/>
</dbReference>
<evidence type="ECO:0000313" key="3">
    <source>
        <dbReference type="Proteomes" id="UP000324222"/>
    </source>
</evidence>
<gene>
    <name evidence="2" type="ORF">E2C01_100471</name>
</gene>
<feature type="region of interest" description="Disordered" evidence="1">
    <location>
        <begin position="1"/>
        <end position="39"/>
    </location>
</feature>
<dbReference type="EMBL" id="VSRR010142657">
    <property type="protein sequence ID" value="MPD04765.1"/>
    <property type="molecule type" value="Genomic_DNA"/>
</dbReference>
<accession>A0A5B7KJJ3</accession>
<organism evidence="2 3">
    <name type="scientific">Portunus trituberculatus</name>
    <name type="common">Swimming crab</name>
    <name type="synonym">Neptunus trituberculatus</name>
    <dbReference type="NCBI Taxonomy" id="210409"/>
    <lineage>
        <taxon>Eukaryota</taxon>
        <taxon>Metazoa</taxon>
        <taxon>Ecdysozoa</taxon>
        <taxon>Arthropoda</taxon>
        <taxon>Crustacea</taxon>
        <taxon>Multicrustacea</taxon>
        <taxon>Malacostraca</taxon>
        <taxon>Eumalacostraca</taxon>
        <taxon>Eucarida</taxon>
        <taxon>Decapoda</taxon>
        <taxon>Pleocyemata</taxon>
        <taxon>Brachyura</taxon>
        <taxon>Eubrachyura</taxon>
        <taxon>Portunoidea</taxon>
        <taxon>Portunidae</taxon>
        <taxon>Portuninae</taxon>
        <taxon>Portunus</taxon>
    </lineage>
</organism>
<proteinExistence type="predicted"/>
<protein>
    <submittedName>
        <fullName evidence="2">Uncharacterized protein</fullName>
    </submittedName>
</protein>
<name>A0A5B7KJJ3_PORTR</name>
<dbReference type="AlphaFoldDB" id="A0A5B7KJJ3"/>
<keyword evidence="3" id="KW-1185">Reference proteome</keyword>
<reference evidence="2 3" key="1">
    <citation type="submission" date="2019-05" db="EMBL/GenBank/DDBJ databases">
        <title>Another draft genome of Portunus trituberculatus and its Hox gene families provides insights of decapod evolution.</title>
        <authorList>
            <person name="Jeong J.-H."/>
            <person name="Song I."/>
            <person name="Kim S."/>
            <person name="Choi T."/>
            <person name="Kim D."/>
            <person name="Ryu S."/>
            <person name="Kim W."/>
        </authorList>
    </citation>
    <scope>NUCLEOTIDE SEQUENCE [LARGE SCALE GENOMIC DNA]</scope>
    <source>
        <tissue evidence="2">Muscle</tissue>
    </source>
</reference>